<proteinExistence type="predicted"/>
<organism evidence="1 2">
    <name type="scientific">Morus notabilis</name>
    <dbReference type="NCBI Taxonomy" id="981085"/>
    <lineage>
        <taxon>Eukaryota</taxon>
        <taxon>Viridiplantae</taxon>
        <taxon>Streptophyta</taxon>
        <taxon>Embryophyta</taxon>
        <taxon>Tracheophyta</taxon>
        <taxon>Spermatophyta</taxon>
        <taxon>Magnoliopsida</taxon>
        <taxon>eudicotyledons</taxon>
        <taxon>Gunneridae</taxon>
        <taxon>Pentapetalae</taxon>
        <taxon>rosids</taxon>
        <taxon>fabids</taxon>
        <taxon>Rosales</taxon>
        <taxon>Moraceae</taxon>
        <taxon>Moreae</taxon>
        <taxon>Morus</taxon>
    </lineage>
</organism>
<dbReference type="Proteomes" id="UP000030645">
    <property type="component" value="Unassembled WGS sequence"/>
</dbReference>
<gene>
    <name evidence="1" type="ORF">L484_019682</name>
</gene>
<dbReference type="AlphaFoldDB" id="W9QYM0"/>
<accession>W9QYM0</accession>
<sequence length="72" mass="8446">MEWICWPKRQLRGRSMSSTSRADRTHNQSAFGWSRDEKTLEIVRWVVLSKMGKIFGGFDGDPSEMRRREGNV</sequence>
<evidence type="ECO:0000313" key="1">
    <source>
        <dbReference type="EMBL" id="EXB29157.1"/>
    </source>
</evidence>
<reference evidence="2" key="1">
    <citation type="submission" date="2013-01" db="EMBL/GenBank/DDBJ databases">
        <title>Draft Genome Sequence of a Mulberry Tree, Morus notabilis C.K. Schneid.</title>
        <authorList>
            <person name="He N."/>
            <person name="Zhao S."/>
        </authorList>
    </citation>
    <scope>NUCLEOTIDE SEQUENCE</scope>
</reference>
<keyword evidence="2" id="KW-1185">Reference proteome</keyword>
<evidence type="ECO:0000313" key="2">
    <source>
        <dbReference type="Proteomes" id="UP000030645"/>
    </source>
</evidence>
<dbReference type="EMBL" id="KE343429">
    <property type="protein sequence ID" value="EXB29157.1"/>
    <property type="molecule type" value="Genomic_DNA"/>
</dbReference>
<protein>
    <submittedName>
        <fullName evidence="1">Uncharacterized protein</fullName>
    </submittedName>
</protein>
<name>W9QYM0_9ROSA</name>